<dbReference type="PROSITE" id="PS51681">
    <property type="entry name" value="SAM_MT_NNMT_PNMT_TEMT"/>
    <property type="match status" value="1"/>
</dbReference>
<dbReference type="EMBL" id="JAFNEN010000703">
    <property type="protein sequence ID" value="KAG8178326.1"/>
    <property type="molecule type" value="Genomic_DNA"/>
</dbReference>
<dbReference type="InterPro" id="IPR000940">
    <property type="entry name" value="NNMT_TEMT_trans"/>
</dbReference>
<keyword evidence="2" id="KW-0489">Methyltransferase</keyword>
<reference evidence="5 6" key="1">
    <citation type="journal article" date="2022" name="Nat. Ecol. Evol.">
        <title>A masculinizing supergene underlies an exaggerated male reproductive morph in a spider.</title>
        <authorList>
            <person name="Hendrickx F."/>
            <person name="De Corte Z."/>
            <person name="Sonet G."/>
            <person name="Van Belleghem S.M."/>
            <person name="Kostlbacher S."/>
            <person name="Vangestel C."/>
        </authorList>
    </citation>
    <scope>NUCLEOTIDE SEQUENCE [LARGE SCALE GENOMIC DNA]</scope>
    <source>
        <strain evidence="5">W744_W776</strain>
    </source>
</reference>
<evidence type="ECO:0000256" key="1">
    <source>
        <dbReference type="ARBA" id="ARBA00007996"/>
    </source>
</evidence>
<keyword evidence="4" id="KW-0949">S-adenosyl-L-methionine</keyword>
<keyword evidence="3" id="KW-0808">Transferase</keyword>
<dbReference type="GO" id="GO:0032259">
    <property type="term" value="P:methylation"/>
    <property type="evidence" value="ECO:0007669"/>
    <property type="project" value="UniProtKB-KW"/>
</dbReference>
<dbReference type="GO" id="GO:0005829">
    <property type="term" value="C:cytosol"/>
    <property type="evidence" value="ECO:0007669"/>
    <property type="project" value="TreeGrafter"/>
</dbReference>
<dbReference type="Proteomes" id="UP000827092">
    <property type="component" value="Unassembled WGS sequence"/>
</dbReference>
<evidence type="ECO:0000256" key="4">
    <source>
        <dbReference type="ARBA" id="ARBA00022691"/>
    </source>
</evidence>
<evidence type="ECO:0008006" key="7">
    <source>
        <dbReference type="Google" id="ProtNLM"/>
    </source>
</evidence>
<dbReference type="SUPFAM" id="SSF53335">
    <property type="entry name" value="S-adenosyl-L-methionine-dependent methyltransferases"/>
    <property type="match status" value="1"/>
</dbReference>
<evidence type="ECO:0000256" key="3">
    <source>
        <dbReference type="ARBA" id="ARBA00022679"/>
    </source>
</evidence>
<dbReference type="AlphaFoldDB" id="A0AAV6U2T4"/>
<evidence type="ECO:0000256" key="2">
    <source>
        <dbReference type="ARBA" id="ARBA00022603"/>
    </source>
</evidence>
<dbReference type="Gene3D" id="3.40.50.150">
    <property type="entry name" value="Vaccinia Virus protein VP39"/>
    <property type="match status" value="1"/>
</dbReference>
<dbReference type="PANTHER" id="PTHR10867:SF17">
    <property type="entry name" value="NICOTINAMIDE N-METHYLTRANSFERASE"/>
    <property type="match status" value="1"/>
</dbReference>
<dbReference type="PANTHER" id="PTHR10867">
    <property type="entry name" value="NNMT/PNMT/TEMT FAMILY MEMBER"/>
    <property type="match status" value="1"/>
</dbReference>
<name>A0AAV6U2T4_9ARAC</name>
<evidence type="ECO:0000313" key="6">
    <source>
        <dbReference type="Proteomes" id="UP000827092"/>
    </source>
</evidence>
<proteinExistence type="inferred from homology"/>
<comment type="similarity">
    <text evidence="1">Belongs to the class I-like SAM-binding methyltransferase superfamily. NNMT/PNMT/TEMT family.</text>
</comment>
<keyword evidence="6" id="KW-1185">Reference proteome</keyword>
<organism evidence="5 6">
    <name type="scientific">Oedothorax gibbosus</name>
    <dbReference type="NCBI Taxonomy" id="931172"/>
    <lineage>
        <taxon>Eukaryota</taxon>
        <taxon>Metazoa</taxon>
        <taxon>Ecdysozoa</taxon>
        <taxon>Arthropoda</taxon>
        <taxon>Chelicerata</taxon>
        <taxon>Arachnida</taxon>
        <taxon>Araneae</taxon>
        <taxon>Araneomorphae</taxon>
        <taxon>Entelegynae</taxon>
        <taxon>Araneoidea</taxon>
        <taxon>Linyphiidae</taxon>
        <taxon>Erigoninae</taxon>
        <taxon>Oedothorax</taxon>
    </lineage>
</organism>
<gene>
    <name evidence="5" type="ORF">JTE90_026294</name>
</gene>
<dbReference type="InterPro" id="IPR029063">
    <property type="entry name" value="SAM-dependent_MTases_sf"/>
</dbReference>
<evidence type="ECO:0000313" key="5">
    <source>
        <dbReference type="EMBL" id="KAG8178326.1"/>
    </source>
</evidence>
<accession>A0AAV6U2T4</accession>
<comment type="caution">
    <text evidence="5">The sequence shown here is derived from an EMBL/GenBank/DDBJ whole genome shotgun (WGS) entry which is preliminary data.</text>
</comment>
<dbReference type="GO" id="GO:0008170">
    <property type="term" value="F:N-methyltransferase activity"/>
    <property type="evidence" value="ECO:0007669"/>
    <property type="project" value="TreeGrafter"/>
</dbReference>
<protein>
    <recommendedName>
        <fullName evidence="7">Nicotinamide N-methyltransferase</fullName>
    </recommendedName>
</protein>
<dbReference type="Pfam" id="PF01234">
    <property type="entry name" value="NNMT_PNMT_TEMT"/>
    <property type="match status" value="1"/>
</dbReference>
<sequence>MIRPNFEFMLEFLSDVVESGQFEGTKVLEIGSGATVHGIASASRKYTSIVQSDYVLDNCEELRKWHLGESTLDWTQFLELVLSIDEKKGKPPITIPELESRIRTTVKRVVRGDLLSDQILPLENLTPDTLPPYDLIICILCVETVAQDKDSYGDILKRLNGLLRIGGGLVVCGYENGSPWIVEGHTFHHVKLSMADIKYAFVKAGFGIRELKTLPKIESAYEYDYDNLFCIAAEKL</sequence>